<gene>
    <name evidence="4" type="primary">menG</name>
    <name evidence="5" type="ORF">BRW62_11985</name>
</gene>
<organism evidence="5 6">
    <name type="scientific">Parathermosynechococcus lividus PCC 6715</name>
    <dbReference type="NCBI Taxonomy" id="1917166"/>
    <lineage>
        <taxon>Bacteria</taxon>
        <taxon>Bacillati</taxon>
        <taxon>Cyanobacteriota</taxon>
        <taxon>Cyanophyceae</taxon>
        <taxon>Acaryochloridales</taxon>
        <taxon>Thermosynechococcaceae</taxon>
        <taxon>Parathermosynechococcus</taxon>
    </lineage>
</organism>
<dbReference type="OrthoDB" id="9808140at2"/>
<reference evidence="6" key="2">
    <citation type="journal article" date="2022" name="Front. Microbiol.">
        <title>Comparative Genomic Analysis Revealed Distinct Molecular Components and Organization of CO2-Concentrating Mechanism in Thermophilic Cyanobacteria.</title>
        <authorList>
            <person name="Tang J."/>
            <person name="Zhou H."/>
            <person name="Yao D."/>
            <person name="Riaz S."/>
            <person name="You D."/>
            <person name="Klepacz-Smolka A."/>
            <person name="Daroch M."/>
        </authorList>
    </citation>
    <scope>NUCLEOTIDE SEQUENCE [LARGE SCALE GENOMIC DNA]</scope>
    <source>
        <strain evidence="6">PCC 6715</strain>
    </source>
</reference>
<comment type="pathway">
    <text evidence="4">Cofactor biosynthesis; phylloquinone biosynthesis.</text>
</comment>
<dbReference type="InterPro" id="IPR004033">
    <property type="entry name" value="UbiE/COQ5_MeTrFase"/>
</dbReference>
<comment type="catalytic activity">
    <reaction evidence="4">
        <text>demethylphylloquinol + S-adenosyl-L-methionine = phylloquinol + S-adenosyl-L-homocysteine + H(+)</text>
        <dbReference type="Rhea" id="RHEA:40551"/>
        <dbReference type="ChEBI" id="CHEBI:15378"/>
        <dbReference type="ChEBI" id="CHEBI:28433"/>
        <dbReference type="ChEBI" id="CHEBI:57856"/>
        <dbReference type="ChEBI" id="CHEBI:59789"/>
        <dbReference type="ChEBI" id="CHEBI:87844"/>
        <dbReference type="EC" id="2.1.1.329"/>
    </reaction>
</comment>
<evidence type="ECO:0000313" key="5">
    <source>
        <dbReference type="EMBL" id="ATS19330.1"/>
    </source>
</evidence>
<accession>A0A2D2Q484</accession>
<dbReference type="HAMAP" id="MF_01982">
    <property type="entry name" value="MenG_phylloquinone_subfam"/>
    <property type="match status" value="1"/>
</dbReference>
<comment type="function">
    <text evidence="4">Methyltransferase required for the conversion of 2-phytyl-1,4-beta-naphthoquinol to phylloquinol.</text>
</comment>
<evidence type="ECO:0000256" key="2">
    <source>
        <dbReference type="ARBA" id="ARBA00022679"/>
    </source>
</evidence>
<dbReference type="InterPro" id="IPR023576">
    <property type="entry name" value="UbiE/COQ5_MeTrFase_CS"/>
</dbReference>
<comment type="similarity">
    <text evidence="4">Belongs to the class I-like SAM-binding methyltransferase superfamily. MenG/UbiE family.</text>
</comment>
<dbReference type="GO" id="GO:0052624">
    <property type="term" value="F:2-phytyl-1,4-naphthoquinone methyltransferase activity"/>
    <property type="evidence" value="ECO:0007669"/>
    <property type="project" value="UniProtKB-EC"/>
</dbReference>
<dbReference type="PANTHER" id="PTHR43591">
    <property type="entry name" value="METHYLTRANSFERASE"/>
    <property type="match status" value="1"/>
</dbReference>
<keyword evidence="2 4" id="KW-0808">Transferase</keyword>
<dbReference type="EC" id="2.1.1.329" evidence="4"/>
<dbReference type="NCBIfam" id="NF001244">
    <property type="entry name" value="PRK00216.1-5"/>
    <property type="match status" value="1"/>
</dbReference>
<protein>
    <recommendedName>
        <fullName evidence="4">2-phytyl-1,4-naphtoquinone methyltransferase</fullName>
        <ecNumber evidence="4">2.1.1.329</ecNumber>
    </recommendedName>
    <alternativeName>
        <fullName evidence="4">Demethylphylloquinone methyltransferase</fullName>
    </alternativeName>
</protein>
<dbReference type="KEGG" id="slw:BRW62_11985"/>
<dbReference type="PROSITE" id="PS51608">
    <property type="entry name" value="SAM_MT_UBIE"/>
    <property type="match status" value="1"/>
</dbReference>
<dbReference type="HAMAP" id="MF_01813">
    <property type="entry name" value="MenG_UbiE_methyltr"/>
    <property type="match status" value="1"/>
</dbReference>
<evidence type="ECO:0000256" key="4">
    <source>
        <dbReference type="HAMAP-Rule" id="MF_01982"/>
    </source>
</evidence>
<dbReference type="RefSeq" id="WP_099799664.1">
    <property type="nucleotide sequence ID" value="NZ_CP018092.1"/>
</dbReference>
<dbReference type="AlphaFoldDB" id="A0A2D2Q484"/>
<dbReference type="CDD" id="cd02440">
    <property type="entry name" value="AdoMet_MTases"/>
    <property type="match status" value="1"/>
</dbReference>
<dbReference type="NCBIfam" id="TIGR01934">
    <property type="entry name" value="MenG_MenH_UbiE"/>
    <property type="match status" value="1"/>
</dbReference>
<dbReference type="GO" id="GO:0032259">
    <property type="term" value="P:methylation"/>
    <property type="evidence" value="ECO:0007669"/>
    <property type="project" value="UniProtKB-KW"/>
</dbReference>
<keyword evidence="6" id="KW-1185">Reference proteome</keyword>
<dbReference type="GO" id="GO:0042372">
    <property type="term" value="P:phylloquinone biosynthetic process"/>
    <property type="evidence" value="ECO:0007669"/>
    <property type="project" value="UniProtKB-UniRule"/>
</dbReference>
<evidence type="ECO:0000256" key="3">
    <source>
        <dbReference type="ARBA" id="ARBA00022691"/>
    </source>
</evidence>
<dbReference type="Pfam" id="PF01209">
    <property type="entry name" value="Ubie_methyltran"/>
    <property type="match status" value="1"/>
</dbReference>
<keyword evidence="3 4" id="KW-0949">S-adenosyl-L-methionine</keyword>
<dbReference type="InterPro" id="IPR029063">
    <property type="entry name" value="SAM-dependent_MTases_sf"/>
</dbReference>
<dbReference type="PANTHER" id="PTHR43591:SF24">
    <property type="entry name" value="2-METHOXY-6-POLYPRENYL-1,4-BENZOQUINOL METHYLASE, MITOCHONDRIAL"/>
    <property type="match status" value="1"/>
</dbReference>
<reference evidence="5 6" key="1">
    <citation type="submission" date="2016-11" db="EMBL/GenBank/DDBJ databases">
        <title>Complete genome sequence of thermophilic cyanobacteria strain Synechococcus sp. PCC6715.</title>
        <authorList>
            <person name="Tang J."/>
            <person name="Daroch M."/>
            <person name="Liang Y."/>
            <person name="Jiang D."/>
            <person name="Shah M."/>
        </authorList>
    </citation>
    <scope>NUCLEOTIDE SEQUENCE [LARGE SCALE GENOMIC DNA]</scope>
    <source>
        <strain evidence="5 6">PCC 6715</strain>
    </source>
</reference>
<dbReference type="InterPro" id="IPR032904">
    <property type="entry name" value="MenG"/>
</dbReference>
<keyword evidence="1 4" id="KW-0489">Methyltransferase</keyword>
<dbReference type="SUPFAM" id="SSF53335">
    <property type="entry name" value="S-adenosyl-L-methionine-dependent methyltransferases"/>
    <property type="match status" value="1"/>
</dbReference>
<dbReference type="Proteomes" id="UP000231057">
    <property type="component" value="Chromosome"/>
</dbReference>
<dbReference type="EMBL" id="CP018092">
    <property type="protein sequence ID" value="ATS19330.1"/>
    <property type="molecule type" value="Genomic_DNA"/>
</dbReference>
<dbReference type="PROSITE" id="PS01183">
    <property type="entry name" value="UBIE_1"/>
    <property type="match status" value="1"/>
</dbReference>
<proteinExistence type="inferred from homology"/>
<dbReference type="Gene3D" id="3.40.50.150">
    <property type="entry name" value="Vaccinia Virus protein VP39"/>
    <property type="match status" value="1"/>
</dbReference>
<evidence type="ECO:0000256" key="1">
    <source>
        <dbReference type="ARBA" id="ARBA00022603"/>
    </source>
</evidence>
<dbReference type="UniPathway" id="UPA00995"/>
<evidence type="ECO:0000313" key="6">
    <source>
        <dbReference type="Proteomes" id="UP000231057"/>
    </source>
</evidence>
<sequence>MTDVRALFERIAPLYDRLNDRLSFGLHHVWKQMAVDWLHLEAGARALDLCCGTGDLTRLLARRVGRQGQVIGLDFAAAPLAIAQQRSLGYPQIQWVQGDALAVPYGDRTFAAITMGYGLRNVASIPQALREMYRLLQPQGQIAILEFSHPESPALEQFQAWYLQQWVVPTAQAHDFGTEYDYLWPSIQAFPKPADLCAMIQATGFHAIRHYPLLGGLMAVTLAERDG</sequence>
<name>A0A2D2Q484_PARLV</name>